<protein>
    <submittedName>
        <fullName evidence="4">Uncharacterized protein</fullName>
    </submittedName>
</protein>
<dbReference type="PANTHER" id="PTHR24126">
    <property type="entry name" value="ANKYRIN REPEAT, PH AND SEC7 DOMAIN CONTAINING PROTEIN SECG-RELATED"/>
    <property type="match status" value="1"/>
</dbReference>
<gene>
    <name evidence="4" type="ORF">FME351_LOCUS16385</name>
</gene>
<evidence type="ECO:0000256" key="1">
    <source>
        <dbReference type="ARBA" id="ARBA00022737"/>
    </source>
</evidence>
<name>A0A818GMR2_9BILA</name>
<accession>A0A818GMR2</accession>
<dbReference type="Pfam" id="PF13637">
    <property type="entry name" value="Ank_4"/>
    <property type="match status" value="1"/>
</dbReference>
<keyword evidence="1" id="KW-0677">Repeat</keyword>
<dbReference type="PROSITE" id="PS50297">
    <property type="entry name" value="ANK_REP_REGION"/>
    <property type="match status" value="2"/>
</dbReference>
<dbReference type="InterPro" id="IPR002110">
    <property type="entry name" value="Ankyrin_rpt"/>
</dbReference>
<comment type="caution">
    <text evidence="4">The sequence shown here is derived from an EMBL/GenBank/DDBJ whole genome shotgun (WGS) entry which is preliminary data.</text>
</comment>
<sequence>MDEVVPIDSLYNDEHVPEELYALVQNNLVDQLTDRLDSLTHPIEYLTAVSWHGKEKLSLLMVAALNGYEDTVRILFAHCPPQYQIELKGRVAVSEGYFIGGMTALQCACYRAHFTLAKTLIDMGGADINNDNDDDIGYPLLIQASEHNRLDIVRFLIENGYSDINKTQSNDQDRCTALIWAAFKGYTTMIEYLLEKGADINYSCKSGEMLAPTPITCAVLRGNVAAVQLLCDADADTSVKFTDGATLLMAAAERKYFDVVEFLLNRSIGTTDELELSACSLVTASSPIKQLHHASELLTLAIKYRVSTQTLKTCIQSTVAYDYHQECQTVDELDAIKDDHDRMWIETALIRERILLPRHDSSFMRSLHDRGDLLVSRGEFEKCLHLWIHAFYLYQHMEISTSLHKFVWLFCKMITKNHQISIDGFLKACYLAFESSQSKSDDETIGNALCLVIIATKILELQIMKNEDQVLIFQWISKLCRLNLVTQEGKTLLHLCADNNLNEALNWRRDDILLHIRFPNESVLQLLLTCAHHWPDLDAAERIGGSTALHLACQQSNEPTIIKCLVNAGAHIDCVNLYGETPIDCTKNENMIAFLASKLFPCRLKCLCARLIADKRLNTNHHDQLTSHLNKFILLHDRRRVECNF</sequence>
<dbReference type="Gene3D" id="1.25.40.20">
    <property type="entry name" value="Ankyrin repeat-containing domain"/>
    <property type="match status" value="3"/>
</dbReference>
<dbReference type="PROSITE" id="PS50088">
    <property type="entry name" value="ANK_REPEAT"/>
    <property type="match status" value="2"/>
</dbReference>
<evidence type="ECO:0000313" key="4">
    <source>
        <dbReference type="EMBL" id="CAF3494591.1"/>
    </source>
</evidence>
<dbReference type="EMBL" id="CAJNYU010002017">
    <property type="protein sequence ID" value="CAF3494591.1"/>
    <property type="molecule type" value="Genomic_DNA"/>
</dbReference>
<dbReference type="PANTHER" id="PTHR24126:SF14">
    <property type="entry name" value="ANK_REP_REGION DOMAIN-CONTAINING PROTEIN"/>
    <property type="match status" value="1"/>
</dbReference>
<feature type="repeat" description="ANK" evidence="3">
    <location>
        <begin position="173"/>
        <end position="205"/>
    </location>
</feature>
<dbReference type="Pfam" id="PF12796">
    <property type="entry name" value="Ank_2"/>
    <property type="match status" value="1"/>
</dbReference>
<dbReference type="Proteomes" id="UP000663869">
    <property type="component" value="Unassembled WGS sequence"/>
</dbReference>
<proteinExistence type="predicted"/>
<evidence type="ECO:0000256" key="2">
    <source>
        <dbReference type="ARBA" id="ARBA00023043"/>
    </source>
</evidence>
<keyword evidence="2 3" id="KW-0040">ANK repeat</keyword>
<dbReference type="SUPFAM" id="SSF48403">
    <property type="entry name" value="Ankyrin repeat"/>
    <property type="match status" value="2"/>
</dbReference>
<evidence type="ECO:0000256" key="3">
    <source>
        <dbReference type="PROSITE-ProRule" id="PRU00023"/>
    </source>
</evidence>
<dbReference type="Pfam" id="PF00023">
    <property type="entry name" value="Ank"/>
    <property type="match status" value="2"/>
</dbReference>
<dbReference type="SMART" id="SM00248">
    <property type="entry name" value="ANK"/>
    <property type="match status" value="8"/>
</dbReference>
<reference evidence="4" key="1">
    <citation type="submission" date="2021-02" db="EMBL/GenBank/DDBJ databases">
        <authorList>
            <person name="Nowell W R."/>
        </authorList>
    </citation>
    <scope>NUCLEOTIDE SEQUENCE</scope>
</reference>
<dbReference type="InterPro" id="IPR036770">
    <property type="entry name" value="Ankyrin_rpt-contain_sf"/>
</dbReference>
<feature type="repeat" description="ANK" evidence="3">
    <location>
        <begin position="544"/>
        <end position="577"/>
    </location>
</feature>
<evidence type="ECO:0000313" key="5">
    <source>
        <dbReference type="Proteomes" id="UP000663869"/>
    </source>
</evidence>
<dbReference type="AlphaFoldDB" id="A0A818GMR2"/>
<organism evidence="4 5">
    <name type="scientific">Rotaria socialis</name>
    <dbReference type="NCBI Taxonomy" id="392032"/>
    <lineage>
        <taxon>Eukaryota</taxon>
        <taxon>Metazoa</taxon>
        <taxon>Spiralia</taxon>
        <taxon>Gnathifera</taxon>
        <taxon>Rotifera</taxon>
        <taxon>Eurotatoria</taxon>
        <taxon>Bdelloidea</taxon>
        <taxon>Philodinida</taxon>
        <taxon>Philodinidae</taxon>
        <taxon>Rotaria</taxon>
    </lineage>
</organism>